<feature type="compositionally biased region" description="Polar residues" evidence="1">
    <location>
        <begin position="1"/>
        <end position="15"/>
    </location>
</feature>
<feature type="region of interest" description="Disordered" evidence="1">
    <location>
        <begin position="1"/>
        <end position="29"/>
    </location>
</feature>
<dbReference type="EMBL" id="JAGTJQ010000001">
    <property type="protein sequence ID" value="KAH7039968.1"/>
    <property type="molecule type" value="Genomic_DNA"/>
</dbReference>
<feature type="region of interest" description="Disordered" evidence="1">
    <location>
        <begin position="56"/>
        <end position="94"/>
    </location>
</feature>
<gene>
    <name evidence="2" type="ORF">B0I36DRAFT_309700</name>
</gene>
<dbReference type="RefSeq" id="XP_046018023.1">
    <property type="nucleotide sequence ID" value="XM_046152170.1"/>
</dbReference>
<protein>
    <submittedName>
        <fullName evidence="2">Uncharacterized protein</fullName>
    </submittedName>
</protein>
<feature type="compositionally biased region" description="Basic and acidic residues" evidence="1">
    <location>
        <begin position="85"/>
        <end position="94"/>
    </location>
</feature>
<keyword evidence="3" id="KW-1185">Reference proteome</keyword>
<dbReference type="Proteomes" id="UP000756346">
    <property type="component" value="Unassembled WGS sequence"/>
</dbReference>
<sequence length="94" mass="10493">MPASSSLMLVESSKQAHALEASPCRPSHTSRRLRMWQLSRLCRPRAALPMAMRLSTGPARCKSEPSMPTGLLNSRAWPQPRSRAGSHDRTLRSR</sequence>
<comment type="caution">
    <text evidence="2">The sequence shown here is derived from an EMBL/GenBank/DDBJ whole genome shotgun (WGS) entry which is preliminary data.</text>
</comment>
<evidence type="ECO:0000313" key="2">
    <source>
        <dbReference type="EMBL" id="KAH7039968.1"/>
    </source>
</evidence>
<organism evidence="2 3">
    <name type="scientific">Microdochium trichocladiopsis</name>
    <dbReference type="NCBI Taxonomy" id="1682393"/>
    <lineage>
        <taxon>Eukaryota</taxon>
        <taxon>Fungi</taxon>
        <taxon>Dikarya</taxon>
        <taxon>Ascomycota</taxon>
        <taxon>Pezizomycotina</taxon>
        <taxon>Sordariomycetes</taxon>
        <taxon>Xylariomycetidae</taxon>
        <taxon>Xylariales</taxon>
        <taxon>Microdochiaceae</taxon>
        <taxon>Microdochium</taxon>
    </lineage>
</organism>
<proteinExistence type="predicted"/>
<accession>A0A9P8YH98</accession>
<evidence type="ECO:0000313" key="3">
    <source>
        <dbReference type="Proteomes" id="UP000756346"/>
    </source>
</evidence>
<evidence type="ECO:0000256" key="1">
    <source>
        <dbReference type="SAM" id="MobiDB-lite"/>
    </source>
</evidence>
<name>A0A9P8YH98_9PEZI</name>
<reference evidence="2" key="1">
    <citation type="journal article" date="2021" name="Nat. Commun.">
        <title>Genetic determinants of endophytism in the Arabidopsis root mycobiome.</title>
        <authorList>
            <person name="Mesny F."/>
            <person name="Miyauchi S."/>
            <person name="Thiergart T."/>
            <person name="Pickel B."/>
            <person name="Atanasova L."/>
            <person name="Karlsson M."/>
            <person name="Huettel B."/>
            <person name="Barry K.W."/>
            <person name="Haridas S."/>
            <person name="Chen C."/>
            <person name="Bauer D."/>
            <person name="Andreopoulos W."/>
            <person name="Pangilinan J."/>
            <person name="LaButti K."/>
            <person name="Riley R."/>
            <person name="Lipzen A."/>
            <person name="Clum A."/>
            <person name="Drula E."/>
            <person name="Henrissat B."/>
            <person name="Kohler A."/>
            <person name="Grigoriev I.V."/>
            <person name="Martin F.M."/>
            <person name="Hacquard S."/>
        </authorList>
    </citation>
    <scope>NUCLEOTIDE SEQUENCE</scope>
    <source>
        <strain evidence="2">MPI-CAGE-CH-0230</strain>
    </source>
</reference>
<dbReference type="AlphaFoldDB" id="A0A9P8YH98"/>
<dbReference type="GeneID" id="70181716"/>